<dbReference type="Gene3D" id="3.40.50.10190">
    <property type="entry name" value="BRCT domain"/>
    <property type="match status" value="2"/>
</dbReference>
<dbReference type="Proteomes" id="UP000243217">
    <property type="component" value="Unassembled WGS sequence"/>
</dbReference>
<dbReference type="GO" id="GO:0042393">
    <property type="term" value="F:histone binding"/>
    <property type="evidence" value="ECO:0007669"/>
    <property type="project" value="TreeGrafter"/>
</dbReference>
<dbReference type="InterPro" id="IPR002110">
    <property type="entry name" value="Ankyrin_rpt"/>
</dbReference>
<dbReference type="InterPro" id="IPR036770">
    <property type="entry name" value="Ankyrin_rpt-contain_sf"/>
</dbReference>
<comment type="subcellular location">
    <subcellularLocation>
        <location evidence="1">Nucleus</location>
    </subcellularLocation>
</comment>
<feature type="domain" description="BRCT" evidence="6">
    <location>
        <begin position="517"/>
        <end position="585"/>
    </location>
</feature>
<keyword evidence="4" id="KW-0040">ANK repeat</keyword>
<feature type="repeat" description="ANK" evidence="4">
    <location>
        <begin position="673"/>
        <end position="705"/>
    </location>
</feature>
<gene>
    <name evidence="7" type="ORF">THRCLA_09736</name>
</gene>
<dbReference type="InterPro" id="IPR001357">
    <property type="entry name" value="BRCT_dom"/>
</dbReference>
<feature type="region of interest" description="Disordered" evidence="5">
    <location>
        <begin position="47"/>
        <end position="69"/>
    </location>
</feature>
<organism evidence="7 8">
    <name type="scientific">Thraustotheca clavata</name>
    <dbReference type="NCBI Taxonomy" id="74557"/>
    <lineage>
        <taxon>Eukaryota</taxon>
        <taxon>Sar</taxon>
        <taxon>Stramenopiles</taxon>
        <taxon>Oomycota</taxon>
        <taxon>Saprolegniomycetes</taxon>
        <taxon>Saprolegniales</taxon>
        <taxon>Achlyaceae</taxon>
        <taxon>Thraustotheca</taxon>
    </lineage>
</organism>
<feature type="region of interest" description="Disordered" evidence="5">
    <location>
        <begin position="316"/>
        <end position="349"/>
    </location>
</feature>
<dbReference type="PANTHER" id="PTHR15321">
    <property type="entry name" value="TUMOR SUPPRESSOR P53-BINDING PROTEIN 1"/>
    <property type="match status" value="1"/>
</dbReference>
<evidence type="ECO:0000256" key="3">
    <source>
        <dbReference type="ARBA" id="ARBA00023242"/>
    </source>
</evidence>
<evidence type="ECO:0000259" key="6">
    <source>
        <dbReference type="PROSITE" id="PS50172"/>
    </source>
</evidence>
<proteinExistence type="predicted"/>
<protein>
    <recommendedName>
        <fullName evidence="6">BRCT domain-containing protein</fullName>
    </recommendedName>
</protein>
<dbReference type="CDD" id="cd17745">
    <property type="entry name" value="BRCT_p53bp1_rpt1"/>
    <property type="match status" value="1"/>
</dbReference>
<comment type="caution">
    <text evidence="7">The sequence shown here is derived from an EMBL/GenBank/DDBJ whole genome shotgun (WGS) entry which is preliminary data.</text>
</comment>
<feature type="region of interest" description="Disordered" evidence="5">
    <location>
        <begin position="140"/>
        <end position="159"/>
    </location>
</feature>
<dbReference type="InterPro" id="IPR047249">
    <property type="entry name" value="BRCT_p53bp1-like_rpt1"/>
</dbReference>
<dbReference type="SUPFAM" id="SSF48403">
    <property type="entry name" value="Ankyrin repeat"/>
    <property type="match status" value="1"/>
</dbReference>
<dbReference type="Gene3D" id="1.25.40.20">
    <property type="entry name" value="Ankyrin repeat-containing domain"/>
    <property type="match status" value="1"/>
</dbReference>
<keyword evidence="2" id="KW-0227">DNA damage</keyword>
<dbReference type="PROSITE" id="PS50088">
    <property type="entry name" value="ANK_REPEAT"/>
    <property type="match status" value="1"/>
</dbReference>
<feature type="compositionally biased region" description="Basic and acidic residues" evidence="5">
    <location>
        <begin position="49"/>
        <end position="67"/>
    </location>
</feature>
<evidence type="ECO:0000256" key="4">
    <source>
        <dbReference type="PROSITE-ProRule" id="PRU00023"/>
    </source>
</evidence>
<dbReference type="Pfam" id="PF16589">
    <property type="entry name" value="BRCT_2"/>
    <property type="match status" value="1"/>
</dbReference>
<reference evidence="7 8" key="1">
    <citation type="journal article" date="2014" name="Genome Biol. Evol.">
        <title>The secreted proteins of Achlya hypogyna and Thraustotheca clavata identify the ancestral oomycete secretome and reveal gene acquisitions by horizontal gene transfer.</title>
        <authorList>
            <person name="Misner I."/>
            <person name="Blouin N."/>
            <person name="Leonard G."/>
            <person name="Richards T.A."/>
            <person name="Lane C.E."/>
        </authorList>
    </citation>
    <scope>NUCLEOTIDE SEQUENCE [LARGE SCALE GENOMIC DNA]</scope>
    <source>
        <strain evidence="7 8">ATCC 34112</strain>
    </source>
</reference>
<dbReference type="PANTHER" id="PTHR15321:SF3">
    <property type="entry name" value="TP53-BINDING PROTEIN 1"/>
    <property type="match status" value="1"/>
</dbReference>
<dbReference type="SMART" id="SM00248">
    <property type="entry name" value="ANK"/>
    <property type="match status" value="1"/>
</dbReference>
<dbReference type="Pfam" id="PF00023">
    <property type="entry name" value="Ank"/>
    <property type="match status" value="1"/>
</dbReference>
<dbReference type="AlphaFoldDB" id="A0A1V9YUU7"/>
<sequence length="709" mass="80218">MEEDAFSLTPSDVYRRMPYHEEDEECPIRLGTMEESGISYYEDEDELEMTQRMEQDPPPIEQDKESDTETYVWSDADDVAPTQVLQEDTDWFEQDNQDDMIVETRDLDQETMKMPPDNQEIMIIPSDTVETMYLPLDNAQTMSVPPGNEESITASPGNDETMYLPPGSEEIMSLPPVSEETMRLPLDNVETIENNTSRADTQETAFVEDSCDKLPPLLVRRHKKQGIIKSSPDTLEFISPSQGSSALKRKIDFANTQSQNSTPFSPPDLEAIATSALNAGLHVANYVSPHQRILPPTPQRSKASFPQAVLKQEYITPEKSKQSTASTPSSSARKRFKATTPSPTPVHEAKKTYPSRCVKLFHKRYHFFLTGFEVPAAKQLKSQIHSYGGKVESRAEAMLNLENKCFVIATPEASRRLKFHYALVCRVPIVHPDWLSACFQTQTIVDITGFDFNLQLGLMCSRYWIPVGMSWTLKRSLVRPSDHNSKLLRGMRFGIPYDVSFQDRESIKALADAAIFLLERCGATSVIRDVKKSAIQSNKVDVILSNEQTYICSVAVDFDVPVVRFSWIYECMIQQQVVDIAHTFFSPDRFNDDGKLVSKVMEVSLPNEKKTKLCVGELVLVDTSKNSRQHHLKYQVCQVVRMEFDSDDEVIINVQLYKRSHEQSQGVLRARKNGQTPLHVAAMEGFQNAVSMLLSAQANVNQLDNVQIL</sequence>
<keyword evidence="3" id="KW-0539">Nucleus</keyword>
<dbReference type="SUPFAM" id="SSF52113">
    <property type="entry name" value="BRCT domain"/>
    <property type="match status" value="2"/>
</dbReference>
<dbReference type="EMBL" id="JNBS01002741">
    <property type="protein sequence ID" value="OQR89451.1"/>
    <property type="molecule type" value="Genomic_DNA"/>
</dbReference>
<dbReference type="GO" id="GO:0000077">
    <property type="term" value="P:DNA damage checkpoint signaling"/>
    <property type="evidence" value="ECO:0007669"/>
    <property type="project" value="TreeGrafter"/>
</dbReference>
<dbReference type="STRING" id="74557.A0A1V9YUU7"/>
<feature type="domain" description="BRCT" evidence="6">
    <location>
        <begin position="367"/>
        <end position="452"/>
    </location>
</feature>
<dbReference type="InterPro" id="IPR047252">
    <property type="entry name" value="TP53BP1-like"/>
</dbReference>
<evidence type="ECO:0000256" key="1">
    <source>
        <dbReference type="ARBA" id="ARBA00004123"/>
    </source>
</evidence>
<evidence type="ECO:0000256" key="5">
    <source>
        <dbReference type="SAM" id="MobiDB-lite"/>
    </source>
</evidence>
<dbReference type="SMART" id="SM00292">
    <property type="entry name" value="BRCT"/>
    <property type="match status" value="2"/>
</dbReference>
<keyword evidence="8" id="KW-1185">Reference proteome</keyword>
<dbReference type="PROSITE" id="PS50172">
    <property type="entry name" value="BRCT"/>
    <property type="match status" value="2"/>
</dbReference>
<evidence type="ECO:0000313" key="7">
    <source>
        <dbReference type="EMBL" id="OQR89451.1"/>
    </source>
</evidence>
<evidence type="ECO:0000256" key="2">
    <source>
        <dbReference type="ARBA" id="ARBA00022763"/>
    </source>
</evidence>
<accession>A0A1V9YUU7</accession>
<dbReference type="InterPro" id="IPR036420">
    <property type="entry name" value="BRCT_dom_sf"/>
</dbReference>
<dbReference type="OrthoDB" id="129353at2759"/>
<feature type="compositionally biased region" description="Low complexity" evidence="5">
    <location>
        <begin position="322"/>
        <end position="331"/>
    </location>
</feature>
<name>A0A1V9YUU7_9STRA</name>
<dbReference type="GO" id="GO:0045944">
    <property type="term" value="P:positive regulation of transcription by RNA polymerase II"/>
    <property type="evidence" value="ECO:0007669"/>
    <property type="project" value="TreeGrafter"/>
</dbReference>
<dbReference type="PROSITE" id="PS50297">
    <property type="entry name" value="ANK_REP_REGION"/>
    <property type="match status" value="1"/>
</dbReference>
<evidence type="ECO:0000313" key="8">
    <source>
        <dbReference type="Proteomes" id="UP000243217"/>
    </source>
</evidence>
<dbReference type="InterPro" id="IPR047250">
    <property type="entry name" value="BRCT_p53bp1-like_rpt2"/>
</dbReference>
<dbReference type="CDD" id="cd17724">
    <property type="entry name" value="BRCT_p53bp1_rpt2"/>
    <property type="match status" value="1"/>
</dbReference>
<dbReference type="GO" id="GO:0005634">
    <property type="term" value="C:nucleus"/>
    <property type="evidence" value="ECO:0007669"/>
    <property type="project" value="UniProtKB-SubCell"/>
</dbReference>